<name>A0A3B1INJ4_ASTMX</name>
<reference evidence="3" key="1">
    <citation type="submission" date="2013-03" db="EMBL/GenBank/DDBJ databases">
        <authorList>
            <person name="Jeffery W."/>
            <person name="Warren W."/>
            <person name="Wilson R.K."/>
        </authorList>
    </citation>
    <scope>NUCLEOTIDE SEQUENCE</scope>
    <source>
        <strain evidence="3">female</strain>
    </source>
</reference>
<proteinExistence type="predicted"/>
<dbReference type="InParanoid" id="A0A3B1INJ4"/>
<keyword evidence="1" id="KW-0472">Membrane</keyword>
<protein>
    <submittedName>
        <fullName evidence="2">Uncharacterized protein</fullName>
    </submittedName>
</protein>
<accession>A0A3B1INJ4</accession>
<keyword evidence="3" id="KW-1185">Reference proteome</keyword>
<reference evidence="2" key="4">
    <citation type="submission" date="2025-09" db="UniProtKB">
        <authorList>
            <consortium name="Ensembl"/>
        </authorList>
    </citation>
    <scope>IDENTIFICATION</scope>
</reference>
<evidence type="ECO:0000313" key="2">
    <source>
        <dbReference type="Ensembl" id="ENSAMXP00000031276.1"/>
    </source>
</evidence>
<evidence type="ECO:0000313" key="3">
    <source>
        <dbReference type="Proteomes" id="UP000018467"/>
    </source>
</evidence>
<keyword evidence="1" id="KW-1133">Transmembrane helix</keyword>
<evidence type="ECO:0000256" key="1">
    <source>
        <dbReference type="SAM" id="Phobius"/>
    </source>
</evidence>
<feature type="transmembrane region" description="Helical" evidence="1">
    <location>
        <begin position="38"/>
        <end position="58"/>
    </location>
</feature>
<organism evidence="2 3">
    <name type="scientific">Astyanax mexicanus</name>
    <name type="common">Blind cave fish</name>
    <name type="synonym">Astyanax fasciatus mexicanus</name>
    <dbReference type="NCBI Taxonomy" id="7994"/>
    <lineage>
        <taxon>Eukaryota</taxon>
        <taxon>Metazoa</taxon>
        <taxon>Chordata</taxon>
        <taxon>Craniata</taxon>
        <taxon>Vertebrata</taxon>
        <taxon>Euteleostomi</taxon>
        <taxon>Actinopterygii</taxon>
        <taxon>Neopterygii</taxon>
        <taxon>Teleostei</taxon>
        <taxon>Ostariophysi</taxon>
        <taxon>Characiformes</taxon>
        <taxon>Characoidei</taxon>
        <taxon>Acestrorhamphidae</taxon>
        <taxon>Acestrorhamphinae</taxon>
        <taxon>Astyanax</taxon>
    </lineage>
</organism>
<dbReference type="AlphaFoldDB" id="A0A3B1INJ4"/>
<dbReference type="Ensembl" id="ENSAMXT00000054351.1">
    <property type="protein sequence ID" value="ENSAMXP00000031276.1"/>
    <property type="gene ID" value="ENSAMXG00000035935.1"/>
</dbReference>
<dbReference type="Proteomes" id="UP000018467">
    <property type="component" value="Unassembled WGS sequence"/>
</dbReference>
<sequence length="74" mass="8573">MCVCMRVCMRVCTLRTNANPRWQVCLEIGGRRRCRKSFHLFPSLLPALLFTNALVLQFTPVRYETLHTGPKAHL</sequence>
<reference evidence="2" key="3">
    <citation type="submission" date="2025-08" db="UniProtKB">
        <authorList>
            <consortium name="Ensembl"/>
        </authorList>
    </citation>
    <scope>IDENTIFICATION</scope>
</reference>
<keyword evidence="1" id="KW-0812">Transmembrane</keyword>
<reference evidence="3" key="2">
    <citation type="journal article" date="2014" name="Nat. Commun.">
        <title>The cavefish genome reveals candidate genes for eye loss.</title>
        <authorList>
            <person name="McGaugh S.E."/>
            <person name="Gross J.B."/>
            <person name="Aken B."/>
            <person name="Blin M."/>
            <person name="Borowsky R."/>
            <person name="Chalopin D."/>
            <person name="Hinaux H."/>
            <person name="Jeffery W.R."/>
            <person name="Keene A."/>
            <person name="Ma L."/>
            <person name="Minx P."/>
            <person name="Murphy D."/>
            <person name="O'Quin K.E."/>
            <person name="Retaux S."/>
            <person name="Rohner N."/>
            <person name="Searle S.M."/>
            <person name="Stahl B.A."/>
            <person name="Tabin C."/>
            <person name="Volff J.N."/>
            <person name="Yoshizawa M."/>
            <person name="Warren W.C."/>
        </authorList>
    </citation>
    <scope>NUCLEOTIDE SEQUENCE [LARGE SCALE GENOMIC DNA]</scope>
    <source>
        <strain evidence="3">female</strain>
    </source>
</reference>